<feature type="coiled-coil region" evidence="1">
    <location>
        <begin position="123"/>
        <end position="157"/>
    </location>
</feature>
<dbReference type="InterPro" id="IPR005380">
    <property type="entry name" value="XS_domain"/>
</dbReference>
<evidence type="ECO:0000256" key="1">
    <source>
        <dbReference type="SAM" id="Coils"/>
    </source>
</evidence>
<evidence type="ECO:0000313" key="3">
    <source>
        <dbReference type="EMBL" id="KAL3614776.1"/>
    </source>
</evidence>
<accession>A0ABD3BCH9</accession>
<dbReference type="EMBL" id="JAVIJP010000100">
    <property type="protein sequence ID" value="KAL3614776.1"/>
    <property type="molecule type" value="Genomic_DNA"/>
</dbReference>
<dbReference type="InterPro" id="IPR044287">
    <property type="entry name" value="SGS3"/>
</dbReference>
<keyword evidence="1" id="KW-0175">Coiled coil</keyword>
<protein>
    <submittedName>
        <fullName evidence="3">Protein SUPPRESSOR OF GENE SILENCING</fullName>
    </submittedName>
</protein>
<gene>
    <name evidence="3" type="primary">SGS3_4</name>
    <name evidence="3" type="ORF">CASFOL_040437</name>
</gene>
<feature type="domain" description="XS" evidence="2">
    <location>
        <begin position="1"/>
        <end position="89"/>
    </location>
</feature>
<dbReference type="Proteomes" id="UP001632038">
    <property type="component" value="Unassembled WGS sequence"/>
</dbReference>
<sequence length="299" mass="35792">MGNQELLEYFSAFAAVRSRHSYGPKGHRGMSVLIFEALAVGYVEAERLNKHFENSGRDRLAWERNNRVLFYAGGKRQLYGYMAAKHDMDNFNYHSLGKSKLKYEMRSYQEMVVDQMSEDNQHLTWLKHKIAKEQKNKKALQETLGLMSKKLRQTTNENRVVKLKTKKHHEQNKEEMYSQEQFNRDQIQQFYDDRNAKEEHFELLQQYERVKVTQSEENVSFEENHQNRAVEFTKVQDKEMEDFVNKRESLIKAHKERMAELRRKQWDEEMALEKEFDQDFNKLIEDYTPKLESVGPTSN</sequence>
<comment type="caution">
    <text evidence="3">The sequence shown here is derived from an EMBL/GenBank/DDBJ whole genome shotgun (WGS) entry which is preliminary data.</text>
</comment>
<dbReference type="Gene3D" id="3.30.70.2890">
    <property type="entry name" value="XS domain"/>
    <property type="match status" value="1"/>
</dbReference>
<keyword evidence="4" id="KW-1185">Reference proteome</keyword>
<proteinExistence type="predicted"/>
<evidence type="ECO:0000259" key="2">
    <source>
        <dbReference type="Pfam" id="PF03468"/>
    </source>
</evidence>
<evidence type="ECO:0000313" key="4">
    <source>
        <dbReference type="Proteomes" id="UP001632038"/>
    </source>
</evidence>
<name>A0ABD3BCH9_9LAMI</name>
<dbReference type="PANTHER" id="PTHR46602:SF1">
    <property type="entry name" value="PROTEIN SUPPRESSOR OF GENE SILENCING 3"/>
    <property type="match status" value="1"/>
</dbReference>
<reference evidence="4" key="1">
    <citation type="journal article" date="2024" name="IScience">
        <title>Strigolactones Initiate the Formation of Haustorium-like Structures in Castilleja.</title>
        <authorList>
            <person name="Buerger M."/>
            <person name="Peterson D."/>
            <person name="Chory J."/>
        </authorList>
    </citation>
    <scope>NUCLEOTIDE SEQUENCE [LARGE SCALE GENOMIC DNA]</scope>
</reference>
<dbReference type="AlphaFoldDB" id="A0ABD3BCH9"/>
<organism evidence="3 4">
    <name type="scientific">Castilleja foliolosa</name>
    <dbReference type="NCBI Taxonomy" id="1961234"/>
    <lineage>
        <taxon>Eukaryota</taxon>
        <taxon>Viridiplantae</taxon>
        <taxon>Streptophyta</taxon>
        <taxon>Embryophyta</taxon>
        <taxon>Tracheophyta</taxon>
        <taxon>Spermatophyta</taxon>
        <taxon>Magnoliopsida</taxon>
        <taxon>eudicotyledons</taxon>
        <taxon>Gunneridae</taxon>
        <taxon>Pentapetalae</taxon>
        <taxon>asterids</taxon>
        <taxon>lamiids</taxon>
        <taxon>Lamiales</taxon>
        <taxon>Orobanchaceae</taxon>
        <taxon>Pedicularideae</taxon>
        <taxon>Castillejinae</taxon>
        <taxon>Castilleja</taxon>
    </lineage>
</organism>
<dbReference type="Pfam" id="PF03468">
    <property type="entry name" value="XS"/>
    <property type="match status" value="1"/>
</dbReference>
<dbReference type="InterPro" id="IPR038588">
    <property type="entry name" value="XS_domain_sf"/>
</dbReference>
<dbReference type="PANTHER" id="PTHR46602">
    <property type="entry name" value="PROTEIN SUPPRESSOR OF GENE SILENCING 3"/>
    <property type="match status" value="1"/>
</dbReference>